<dbReference type="PANTHER" id="PTHR33096:SF1">
    <property type="entry name" value="CXC1-LIKE CYSTEINE CLUSTER ASSOCIATED WITH KDZ TRANSPOSASES DOMAIN-CONTAINING PROTEIN"/>
    <property type="match status" value="1"/>
</dbReference>
<keyword evidence="4" id="KW-1185">Reference proteome</keyword>
<accession>A0A165XHR9</accession>
<feature type="domain" description="CxC2-like cysteine cluster KDZ transposase-associated" evidence="2">
    <location>
        <begin position="204"/>
        <end position="311"/>
    </location>
</feature>
<dbReference type="OrthoDB" id="2793259at2759"/>
<evidence type="ECO:0000313" key="3">
    <source>
        <dbReference type="EMBL" id="KZP08556.1"/>
    </source>
</evidence>
<proteinExistence type="predicted"/>
<name>A0A165XHR9_9AGAM</name>
<gene>
    <name evidence="3" type="ORF">FIBSPDRAFT_914256</name>
</gene>
<reference evidence="3 4" key="1">
    <citation type="journal article" date="2016" name="Mol. Biol. Evol.">
        <title>Comparative Genomics of Early-Diverging Mushroom-Forming Fungi Provides Insights into the Origins of Lignocellulose Decay Capabilities.</title>
        <authorList>
            <person name="Nagy L.G."/>
            <person name="Riley R."/>
            <person name="Tritt A."/>
            <person name="Adam C."/>
            <person name="Daum C."/>
            <person name="Floudas D."/>
            <person name="Sun H."/>
            <person name="Yadav J.S."/>
            <person name="Pangilinan J."/>
            <person name="Larsson K.H."/>
            <person name="Matsuura K."/>
            <person name="Barry K."/>
            <person name="Labutti K."/>
            <person name="Kuo R."/>
            <person name="Ohm R.A."/>
            <person name="Bhattacharya S.S."/>
            <person name="Shirouzu T."/>
            <person name="Yoshinaga Y."/>
            <person name="Martin F.M."/>
            <person name="Grigoriev I.V."/>
            <person name="Hibbett D.S."/>
        </authorList>
    </citation>
    <scope>NUCLEOTIDE SEQUENCE [LARGE SCALE GENOMIC DNA]</scope>
    <source>
        <strain evidence="3 4">CBS 109695</strain>
    </source>
</reference>
<organism evidence="3 4">
    <name type="scientific">Athelia psychrophila</name>
    <dbReference type="NCBI Taxonomy" id="1759441"/>
    <lineage>
        <taxon>Eukaryota</taxon>
        <taxon>Fungi</taxon>
        <taxon>Dikarya</taxon>
        <taxon>Basidiomycota</taxon>
        <taxon>Agaricomycotina</taxon>
        <taxon>Agaricomycetes</taxon>
        <taxon>Agaricomycetidae</taxon>
        <taxon>Atheliales</taxon>
        <taxon>Atheliaceae</taxon>
        <taxon>Athelia</taxon>
    </lineage>
</organism>
<evidence type="ECO:0000313" key="4">
    <source>
        <dbReference type="Proteomes" id="UP000076532"/>
    </source>
</evidence>
<dbReference type="InterPro" id="IPR040521">
    <property type="entry name" value="KDZ"/>
</dbReference>
<feature type="region of interest" description="Disordered" evidence="1">
    <location>
        <begin position="1"/>
        <end position="84"/>
    </location>
</feature>
<dbReference type="PANTHER" id="PTHR33096">
    <property type="entry name" value="CXC2 DOMAIN-CONTAINING PROTEIN"/>
    <property type="match status" value="1"/>
</dbReference>
<dbReference type="Pfam" id="PF18758">
    <property type="entry name" value="KDZ"/>
    <property type="match status" value="1"/>
</dbReference>
<dbReference type="STRING" id="436010.A0A165XHR9"/>
<dbReference type="Pfam" id="PF18803">
    <property type="entry name" value="CxC2"/>
    <property type="match status" value="1"/>
</dbReference>
<dbReference type="AlphaFoldDB" id="A0A165XHR9"/>
<evidence type="ECO:0000259" key="2">
    <source>
        <dbReference type="Pfam" id="PF18803"/>
    </source>
</evidence>
<dbReference type="InterPro" id="IPR041457">
    <property type="entry name" value="CxC2_KDZ-assoc"/>
</dbReference>
<protein>
    <recommendedName>
        <fullName evidence="2">CxC2-like cysteine cluster KDZ transposase-associated domain-containing protein</fullName>
    </recommendedName>
</protein>
<dbReference type="CDD" id="cd19757">
    <property type="entry name" value="Bbox1"/>
    <property type="match status" value="1"/>
</dbReference>
<dbReference type="Proteomes" id="UP000076532">
    <property type="component" value="Unassembled WGS sequence"/>
</dbReference>
<sequence length="1007" mass="113027">MPPRKGSAFTFHSTQRYPSDDENNDPPIPHTGPTLGQRHVELNSNRVDGAPRKPRNVYLPTAASPGASTLPHRSDHESSWNMEPPPPSDLFELYPFADPSYQHALDVMDPEVVPRRRTKSDHPLLNWIPGIDVFMREILRLEGRGDHCQSSLCPLCEISDAVYRCSDCFGGELYCQGCIVYLHSRTPLHRLQMWNGLFFERVTLKSLGLRVQLGHDANTTCTNPDSSFADTFTVIDNTAIHSISLDYCACETAQTKPVQLLHASWYPATTTDPRTAATFRVLEHFHLLTFESKVSGFEQYNTLARATDNTGTVPVPDRYPAFMRMVREWRHIKLLKRAGRGHHPDGTRPEAGECAVVCPACPQPGRNMPDDWKEDGPNQWKYALFLALDANFRLKRKSVSSEAVDPSLNRGCAYFVEEGAYKTHLAGYGMQVDEKGTCVNHDAVKSANKVTAGLAATGAGTVDCARHNMKRPMSVGDLQVGERYSNMDYLFLSGLLGTALLILNISYDICCQWSINLWTRMSAYPEPWRIDTSRTKWTYLVPKFHLPAHIEKCQTAYSFNYTRGVGRTDGEAPERGWADINAAAASTKEMGPGSRRDTLDDHFGDWNHKKIVAMAPTFLRKIKTAVPERSDHVFAFEELTANLKPESVAVFTVAVEAWEADPTQPNPFVSLADGLKLDSSAVTENDVKLALAQEEAVEILQGSGIIHHTLPPSVLITAALCDSTRRRLRLAAAELHENSTSVQQAKIQLRENALHRKIDAWIKIQEVYIPSTALIRLQAEAAALEGDEPVPASSIPLLLPSALPPRTQIETKFQEFEWRLRQAQAADALHSLRQHLRLQAHLQENLRSNDTIKRLRVKINESVERYRAARKALTLLSPILKKTGWASALPILKDEDVRQMAAGLEGDTEGKRTISWIWTSHGIGGDRDTADAGVQEELRIEWCKALLGYHLWHADWWEERAYTRKDLSPEEAEGAAAYAFRQSRIRIAIHHHCQSSWNDVERYIGLD</sequence>
<dbReference type="EMBL" id="KV417719">
    <property type="protein sequence ID" value="KZP08556.1"/>
    <property type="molecule type" value="Genomic_DNA"/>
</dbReference>
<evidence type="ECO:0000256" key="1">
    <source>
        <dbReference type="SAM" id="MobiDB-lite"/>
    </source>
</evidence>